<dbReference type="Proteomes" id="UP001140949">
    <property type="component" value="Unassembled WGS sequence"/>
</dbReference>
<proteinExistence type="predicted"/>
<gene>
    <name evidence="2" type="ORF">M6B38_296985</name>
</gene>
<protein>
    <submittedName>
        <fullName evidence="2">Uncharacterized protein</fullName>
    </submittedName>
</protein>
<evidence type="ECO:0000256" key="1">
    <source>
        <dbReference type="SAM" id="Phobius"/>
    </source>
</evidence>
<keyword evidence="3" id="KW-1185">Reference proteome</keyword>
<comment type="caution">
    <text evidence="2">The sequence shown here is derived from an EMBL/GenBank/DDBJ whole genome shotgun (WGS) entry which is preliminary data.</text>
</comment>
<reference evidence="2" key="2">
    <citation type="submission" date="2023-04" db="EMBL/GenBank/DDBJ databases">
        <authorList>
            <person name="Bruccoleri R.E."/>
            <person name="Oakeley E.J."/>
            <person name="Faust A.-M."/>
            <person name="Dessus-Babus S."/>
            <person name="Altorfer M."/>
            <person name="Burckhardt D."/>
            <person name="Oertli M."/>
            <person name="Naumann U."/>
            <person name="Petersen F."/>
            <person name="Wong J."/>
        </authorList>
    </citation>
    <scope>NUCLEOTIDE SEQUENCE</scope>
    <source>
        <strain evidence="2">GSM-AAB239-AS_SAM_17_03QT</strain>
        <tissue evidence="2">Leaf</tissue>
    </source>
</reference>
<dbReference type="EMBL" id="JANAVB010007199">
    <property type="protein sequence ID" value="KAJ6843510.1"/>
    <property type="molecule type" value="Genomic_DNA"/>
</dbReference>
<keyword evidence="1" id="KW-1133">Transmembrane helix</keyword>
<feature type="transmembrane region" description="Helical" evidence="1">
    <location>
        <begin position="20"/>
        <end position="40"/>
    </location>
</feature>
<evidence type="ECO:0000313" key="2">
    <source>
        <dbReference type="EMBL" id="KAJ6843510.1"/>
    </source>
</evidence>
<dbReference type="AlphaFoldDB" id="A0AAX6HR81"/>
<keyword evidence="1" id="KW-0812">Transmembrane</keyword>
<accession>A0AAX6HR81</accession>
<evidence type="ECO:0000313" key="3">
    <source>
        <dbReference type="Proteomes" id="UP001140949"/>
    </source>
</evidence>
<organism evidence="2 3">
    <name type="scientific">Iris pallida</name>
    <name type="common">Sweet iris</name>
    <dbReference type="NCBI Taxonomy" id="29817"/>
    <lineage>
        <taxon>Eukaryota</taxon>
        <taxon>Viridiplantae</taxon>
        <taxon>Streptophyta</taxon>
        <taxon>Embryophyta</taxon>
        <taxon>Tracheophyta</taxon>
        <taxon>Spermatophyta</taxon>
        <taxon>Magnoliopsida</taxon>
        <taxon>Liliopsida</taxon>
        <taxon>Asparagales</taxon>
        <taxon>Iridaceae</taxon>
        <taxon>Iridoideae</taxon>
        <taxon>Irideae</taxon>
        <taxon>Iris</taxon>
    </lineage>
</organism>
<keyword evidence="1" id="KW-0472">Membrane</keyword>
<sequence>MYLCSVDFIFISGGCDLGGFWISCINVDLIAIYGLITRLAKMNKILFTHDLSPKEVIFINILQNAKFSKLYLILVIFQINQLTG</sequence>
<name>A0AAX6HR81_IRIPA</name>
<reference evidence="2" key="1">
    <citation type="journal article" date="2023" name="GigaByte">
        <title>Genome assembly of the bearded iris, Iris pallida Lam.</title>
        <authorList>
            <person name="Bruccoleri R.E."/>
            <person name="Oakeley E.J."/>
            <person name="Faust A.M.E."/>
            <person name="Altorfer M."/>
            <person name="Dessus-Babus S."/>
            <person name="Burckhardt D."/>
            <person name="Oertli M."/>
            <person name="Naumann U."/>
            <person name="Petersen F."/>
            <person name="Wong J."/>
        </authorList>
    </citation>
    <scope>NUCLEOTIDE SEQUENCE</scope>
    <source>
        <strain evidence="2">GSM-AAB239-AS_SAM_17_03QT</strain>
    </source>
</reference>